<evidence type="ECO:0000313" key="2">
    <source>
        <dbReference type="Proteomes" id="UP000600774"/>
    </source>
</evidence>
<protein>
    <recommendedName>
        <fullName evidence="3">TFIIEalpha/SarR/Rpc3 HTH domain-containing protein</fullName>
    </recommendedName>
</protein>
<dbReference type="EMBL" id="DUJU01000124">
    <property type="protein sequence ID" value="HIH94463.1"/>
    <property type="molecule type" value="Genomic_DNA"/>
</dbReference>
<dbReference type="AlphaFoldDB" id="A0A832S9Z8"/>
<gene>
    <name evidence="1" type="ORF">HA338_10685</name>
</gene>
<dbReference type="Proteomes" id="UP000600774">
    <property type="component" value="Unassembled WGS sequence"/>
</dbReference>
<reference evidence="1" key="1">
    <citation type="journal article" date="2020" name="bioRxiv">
        <title>A rank-normalized archaeal taxonomy based on genome phylogeny resolves widespread incomplete and uneven classifications.</title>
        <authorList>
            <person name="Rinke C."/>
            <person name="Chuvochina M."/>
            <person name="Mussig A.J."/>
            <person name="Chaumeil P.-A."/>
            <person name="Waite D.W."/>
            <person name="Whitman W.B."/>
            <person name="Parks D.H."/>
            <person name="Hugenholtz P."/>
        </authorList>
    </citation>
    <scope>NUCLEOTIDE SEQUENCE</scope>
    <source>
        <strain evidence="1">UBA8876</strain>
    </source>
</reference>
<organism evidence="1 2">
    <name type="scientific">Methanosarcina acetivorans</name>
    <dbReference type="NCBI Taxonomy" id="2214"/>
    <lineage>
        <taxon>Archaea</taxon>
        <taxon>Methanobacteriati</taxon>
        <taxon>Methanobacteriota</taxon>
        <taxon>Stenosarchaea group</taxon>
        <taxon>Methanomicrobia</taxon>
        <taxon>Methanosarcinales</taxon>
        <taxon>Methanosarcinaceae</taxon>
        <taxon>Methanosarcina</taxon>
    </lineage>
</organism>
<name>A0A832S9Z8_9EURY</name>
<dbReference type="GeneID" id="1474101"/>
<dbReference type="RefSeq" id="WP_011022195.1">
    <property type="nucleotide sequence ID" value="NZ_DUJU01000124.1"/>
</dbReference>
<sequence>MEIIFESIIKESIITVDDVATELSYDRDDAKKRLNRLVDKEIIVESLDDDYPDAYKINWEMYEIRKRGRGKRENP</sequence>
<accession>A0A832S9Z8</accession>
<evidence type="ECO:0000313" key="1">
    <source>
        <dbReference type="EMBL" id="HIH94463.1"/>
    </source>
</evidence>
<comment type="caution">
    <text evidence="1">The sequence shown here is derived from an EMBL/GenBank/DDBJ whole genome shotgun (WGS) entry which is preliminary data.</text>
</comment>
<proteinExistence type="predicted"/>
<evidence type="ECO:0008006" key="3">
    <source>
        <dbReference type="Google" id="ProtNLM"/>
    </source>
</evidence>